<evidence type="ECO:0000313" key="3">
    <source>
        <dbReference type="EMBL" id="CAA6811929.1"/>
    </source>
</evidence>
<reference evidence="3" key="1">
    <citation type="submission" date="2020-01" db="EMBL/GenBank/DDBJ databases">
        <authorList>
            <person name="Meier V. D."/>
            <person name="Meier V D."/>
        </authorList>
    </citation>
    <scope>NUCLEOTIDE SEQUENCE</scope>
    <source>
        <strain evidence="3">HLG_WM_MAG_09</strain>
    </source>
</reference>
<keyword evidence="1" id="KW-0472">Membrane</keyword>
<feature type="transmembrane region" description="Helical" evidence="1">
    <location>
        <begin position="120"/>
        <end position="137"/>
    </location>
</feature>
<feature type="domain" description="EamA" evidence="2">
    <location>
        <begin position="6"/>
        <end position="137"/>
    </location>
</feature>
<dbReference type="InterPro" id="IPR000620">
    <property type="entry name" value="EamA_dom"/>
</dbReference>
<dbReference type="PANTHER" id="PTHR22911">
    <property type="entry name" value="ACYL-MALONYL CONDENSING ENZYME-RELATED"/>
    <property type="match status" value="1"/>
</dbReference>
<accession>A0A6S6STM7</accession>
<proteinExistence type="predicted"/>
<dbReference type="GO" id="GO:0016020">
    <property type="term" value="C:membrane"/>
    <property type="evidence" value="ECO:0007669"/>
    <property type="project" value="InterPro"/>
</dbReference>
<feature type="transmembrane region" description="Helical" evidence="1">
    <location>
        <begin position="81"/>
        <end position="114"/>
    </location>
</feature>
<dbReference type="EMBL" id="CACVAT010000179">
    <property type="protein sequence ID" value="CAA6811929.1"/>
    <property type="molecule type" value="Genomic_DNA"/>
</dbReference>
<gene>
    <name evidence="3" type="ORF">HELGO_WM33592</name>
</gene>
<dbReference type="SUPFAM" id="SSF103481">
    <property type="entry name" value="Multidrug resistance efflux transporter EmrE"/>
    <property type="match status" value="1"/>
</dbReference>
<dbReference type="AlphaFoldDB" id="A0A6S6STM7"/>
<evidence type="ECO:0000256" key="1">
    <source>
        <dbReference type="SAM" id="Phobius"/>
    </source>
</evidence>
<dbReference type="InterPro" id="IPR037185">
    <property type="entry name" value="EmrE-like"/>
</dbReference>
<keyword evidence="1" id="KW-1133">Transmembrane helix</keyword>
<name>A0A6S6STM7_9GAMM</name>
<evidence type="ECO:0000259" key="2">
    <source>
        <dbReference type="Pfam" id="PF00892"/>
    </source>
</evidence>
<feature type="transmembrane region" description="Helical" evidence="1">
    <location>
        <begin position="174"/>
        <end position="192"/>
    </location>
</feature>
<feature type="transmembrane region" description="Helical" evidence="1">
    <location>
        <begin position="36"/>
        <end position="52"/>
    </location>
</feature>
<protein>
    <submittedName>
        <fullName evidence="3">Membrane protein, putative</fullName>
    </submittedName>
</protein>
<organism evidence="3">
    <name type="scientific">uncultured Thiotrichaceae bacterium</name>
    <dbReference type="NCBI Taxonomy" id="298394"/>
    <lineage>
        <taxon>Bacteria</taxon>
        <taxon>Pseudomonadati</taxon>
        <taxon>Pseudomonadota</taxon>
        <taxon>Gammaproteobacteria</taxon>
        <taxon>Thiotrichales</taxon>
        <taxon>Thiotrichaceae</taxon>
        <taxon>environmental samples</taxon>
    </lineage>
</organism>
<sequence length="193" mass="20477">MDNIRGSAFMVLAMAAFSLEDVFVKSASASLPVGEILMLFGFGGTLVFMLLTKRRNEAIIHPAILSRPVLLRAASEVVGRMFFAMALAVAPLSSVSAILQATPLVVVMGAAILFGEQVGWRRWTAIVVGFVGVLLIIRPGTEGFESTSLLAVVAMLGLAGRDLATRAAPPVLSNMQLGIYGFFVLIPVGFCMM</sequence>
<dbReference type="Pfam" id="PF00892">
    <property type="entry name" value="EamA"/>
    <property type="match status" value="1"/>
</dbReference>
<dbReference type="PANTHER" id="PTHR22911:SF135">
    <property type="entry name" value="BLR4310 PROTEIN"/>
    <property type="match status" value="1"/>
</dbReference>
<feature type="transmembrane region" description="Helical" evidence="1">
    <location>
        <begin position="149"/>
        <end position="168"/>
    </location>
</feature>
<keyword evidence="1" id="KW-0812">Transmembrane</keyword>